<evidence type="ECO:0000313" key="7">
    <source>
        <dbReference type="EMBL" id="GEK72437.1"/>
    </source>
</evidence>
<reference evidence="7 8" key="1">
    <citation type="submission" date="2019-07" db="EMBL/GenBank/DDBJ databases">
        <title>Whole genome shotgun sequence of Halomonas halophila NBRC 102604.</title>
        <authorList>
            <person name="Hosoyama A."/>
            <person name="Uohara A."/>
            <person name="Ohji S."/>
            <person name="Ichikawa N."/>
        </authorList>
    </citation>
    <scope>NUCLEOTIDE SEQUENCE [LARGE SCALE GENOMIC DNA]</scope>
    <source>
        <strain evidence="7 8">NBRC 102604</strain>
    </source>
</reference>
<keyword evidence="4 6" id="KW-1133">Transmembrane helix</keyword>
<dbReference type="EMBL" id="BJUS01000007">
    <property type="protein sequence ID" value="GEK72437.1"/>
    <property type="molecule type" value="Genomic_DNA"/>
</dbReference>
<evidence type="ECO:0000256" key="6">
    <source>
        <dbReference type="SAM" id="Phobius"/>
    </source>
</evidence>
<keyword evidence="5 6" id="KW-0472">Membrane</keyword>
<keyword evidence="2" id="KW-1003">Cell membrane</keyword>
<evidence type="ECO:0000256" key="1">
    <source>
        <dbReference type="ARBA" id="ARBA00004651"/>
    </source>
</evidence>
<feature type="transmembrane region" description="Helical" evidence="6">
    <location>
        <begin position="230"/>
        <end position="251"/>
    </location>
</feature>
<feature type="transmembrane region" description="Helical" evidence="6">
    <location>
        <begin position="152"/>
        <end position="172"/>
    </location>
</feature>
<feature type="transmembrane region" description="Helical" evidence="6">
    <location>
        <begin position="192"/>
        <end position="210"/>
    </location>
</feature>
<dbReference type="Proteomes" id="UP000321121">
    <property type="component" value="Unassembled WGS sequence"/>
</dbReference>
<feature type="transmembrane region" description="Helical" evidence="6">
    <location>
        <begin position="12"/>
        <end position="32"/>
    </location>
</feature>
<dbReference type="NCBIfam" id="TIGR00374">
    <property type="entry name" value="flippase-like domain"/>
    <property type="match status" value="1"/>
</dbReference>
<name>A0ABQ0U237_9GAMM</name>
<feature type="transmembrane region" description="Helical" evidence="6">
    <location>
        <begin position="127"/>
        <end position="146"/>
    </location>
</feature>
<gene>
    <name evidence="7" type="ORF">HHA04nite_09810</name>
</gene>
<proteinExistence type="predicted"/>
<sequence>MAERRRHYGGWLAAALVLALAVPLMIGGRDALTALGDFPPGRLAGMLALVVLCWNLNALRLRLLLAGHAGPLGQRGALGMVMATEFAICATPGGSGGLPTLLALLARRGLRPSRASAVFMVDQCCDLLFFLAALTALVLVSLATAVPWPYQWLLVAAIVALLLLLATGAMLIRHLPALLRRLGASRKRRPRLARRLLGFRQALVATLALPRPVLMLTMASCAAHWLTRYSLLYLALAGLGADVAWSWAFLVQMLSMAAGQLSLLPGGTGAAELGTGMLLIPLVGQATAGAAIVIWRFVTFHCYLLAGAPVFLAMIGLPRRRGTPDGDRAG</sequence>
<keyword evidence="8" id="KW-1185">Reference proteome</keyword>
<evidence type="ECO:0000256" key="5">
    <source>
        <dbReference type="ARBA" id="ARBA00023136"/>
    </source>
</evidence>
<dbReference type="Pfam" id="PF03706">
    <property type="entry name" value="LPG_synthase_TM"/>
    <property type="match status" value="1"/>
</dbReference>
<dbReference type="PANTHER" id="PTHR37693:SF1">
    <property type="entry name" value="INTEGRAL MEMBRANE PROTEIN"/>
    <property type="match status" value="1"/>
</dbReference>
<feature type="transmembrane region" description="Helical" evidence="6">
    <location>
        <begin position="290"/>
        <end position="312"/>
    </location>
</feature>
<organism evidence="7 8">
    <name type="scientific">Halomonas halophila</name>
    <dbReference type="NCBI Taxonomy" id="29573"/>
    <lineage>
        <taxon>Bacteria</taxon>
        <taxon>Pseudomonadati</taxon>
        <taxon>Pseudomonadota</taxon>
        <taxon>Gammaproteobacteria</taxon>
        <taxon>Oceanospirillales</taxon>
        <taxon>Halomonadaceae</taxon>
        <taxon>Halomonas</taxon>
    </lineage>
</organism>
<evidence type="ECO:0000256" key="3">
    <source>
        <dbReference type="ARBA" id="ARBA00022692"/>
    </source>
</evidence>
<evidence type="ECO:0008006" key="9">
    <source>
        <dbReference type="Google" id="ProtNLM"/>
    </source>
</evidence>
<comment type="caution">
    <text evidence="7">The sequence shown here is derived from an EMBL/GenBank/DDBJ whole genome shotgun (WGS) entry which is preliminary data.</text>
</comment>
<feature type="transmembrane region" description="Helical" evidence="6">
    <location>
        <begin position="77"/>
        <end position="106"/>
    </location>
</feature>
<protein>
    <recommendedName>
        <fullName evidence="9">TIGR00374 family protein</fullName>
    </recommendedName>
</protein>
<evidence type="ECO:0000313" key="8">
    <source>
        <dbReference type="Proteomes" id="UP000321121"/>
    </source>
</evidence>
<dbReference type="RefSeq" id="WP_146908127.1">
    <property type="nucleotide sequence ID" value="NZ_BJUS01000007.1"/>
</dbReference>
<comment type="subcellular location">
    <subcellularLocation>
        <location evidence="1">Cell membrane</location>
        <topology evidence="1">Multi-pass membrane protein</topology>
    </subcellularLocation>
</comment>
<dbReference type="InterPro" id="IPR022791">
    <property type="entry name" value="L-PG_synthase/AglD"/>
</dbReference>
<accession>A0ABQ0U237</accession>
<evidence type="ECO:0000256" key="2">
    <source>
        <dbReference type="ARBA" id="ARBA00022475"/>
    </source>
</evidence>
<dbReference type="PANTHER" id="PTHR37693">
    <property type="entry name" value="PHOSPHATIDYLGLYCEROL LYSYLTRANSFERASE"/>
    <property type="match status" value="1"/>
</dbReference>
<evidence type="ECO:0000256" key="4">
    <source>
        <dbReference type="ARBA" id="ARBA00022989"/>
    </source>
</evidence>
<feature type="transmembrane region" description="Helical" evidence="6">
    <location>
        <begin position="263"/>
        <end position="284"/>
    </location>
</feature>
<keyword evidence="3 6" id="KW-0812">Transmembrane</keyword>